<evidence type="ECO:0000313" key="3">
    <source>
        <dbReference type="Proteomes" id="UP001303046"/>
    </source>
</evidence>
<dbReference type="Proteomes" id="UP001303046">
    <property type="component" value="Unassembled WGS sequence"/>
</dbReference>
<feature type="region of interest" description="Disordered" evidence="1">
    <location>
        <begin position="68"/>
        <end position="93"/>
    </location>
</feature>
<comment type="caution">
    <text evidence="2">The sequence shown here is derived from an EMBL/GenBank/DDBJ whole genome shotgun (WGS) entry which is preliminary data.</text>
</comment>
<keyword evidence="3" id="KW-1185">Reference proteome</keyword>
<gene>
    <name evidence="2" type="primary">Necator_chrX.g23686</name>
    <name evidence="2" type="ORF">RB195_023522</name>
</gene>
<protein>
    <submittedName>
        <fullName evidence="2">Uncharacterized protein</fullName>
    </submittedName>
</protein>
<feature type="compositionally biased region" description="Basic and acidic residues" evidence="1">
    <location>
        <begin position="68"/>
        <end position="84"/>
    </location>
</feature>
<sequence length="93" mass="10650">MKSFATTLHSVTLNCRTMSSEFLPTALSRFQRKEKSPKEAVSSARSRKRIDIKEVEMARKNRVEGFHVYPKDENGKSGGDDRMAKTNKQQQKC</sequence>
<dbReference type="EMBL" id="JAVFWL010000006">
    <property type="protein sequence ID" value="KAK6762846.1"/>
    <property type="molecule type" value="Genomic_DNA"/>
</dbReference>
<evidence type="ECO:0000313" key="2">
    <source>
        <dbReference type="EMBL" id="KAK6762846.1"/>
    </source>
</evidence>
<reference evidence="2 3" key="1">
    <citation type="submission" date="2023-08" db="EMBL/GenBank/DDBJ databases">
        <title>A Necator americanus chromosomal reference genome.</title>
        <authorList>
            <person name="Ilik V."/>
            <person name="Petrzelkova K.J."/>
            <person name="Pardy F."/>
            <person name="Fuh T."/>
            <person name="Niatou-Singa F.S."/>
            <person name="Gouil Q."/>
            <person name="Baker L."/>
            <person name="Ritchie M.E."/>
            <person name="Jex A.R."/>
            <person name="Gazzola D."/>
            <person name="Li H."/>
            <person name="Toshio Fujiwara R."/>
            <person name="Zhan B."/>
            <person name="Aroian R.V."/>
            <person name="Pafco B."/>
            <person name="Schwarz E.M."/>
        </authorList>
    </citation>
    <scope>NUCLEOTIDE SEQUENCE [LARGE SCALE GENOMIC DNA]</scope>
    <source>
        <strain evidence="2 3">Aroian</strain>
        <tissue evidence="2">Whole animal</tissue>
    </source>
</reference>
<evidence type="ECO:0000256" key="1">
    <source>
        <dbReference type="SAM" id="MobiDB-lite"/>
    </source>
</evidence>
<organism evidence="2 3">
    <name type="scientific">Necator americanus</name>
    <name type="common">Human hookworm</name>
    <dbReference type="NCBI Taxonomy" id="51031"/>
    <lineage>
        <taxon>Eukaryota</taxon>
        <taxon>Metazoa</taxon>
        <taxon>Ecdysozoa</taxon>
        <taxon>Nematoda</taxon>
        <taxon>Chromadorea</taxon>
        <taxon>Rhabditida</taxon>
        <taxon>Rhabditina</taxon>
        <taxon>Rhabditomorpha</taxon>
        <taxon>Strongyloidea</taxon>
        <taxon>Ancylostomatidae</taxon>
        <taxon>Bunostominae</taxon>
        <taxon>Necator</taxon>
    </lineage>
</organism>
<name>A0ABR1EJI4_NECAM</name>
<accession>A0ABR1EJI4</accession>
<proteinExistence type="predicted"/>